<evidence type="ECO:0000313" key="2">
    <source>
        <dbReference type="Proteomes" id="UP000887566"/>
    </source>
</evidence>
<dbReference type="WBParaSite" id="PSAMB.scaffold13962size2054.g35778.t1">
    <property type="protein sequence ID" value="PSAMB.scaffold13962size2054.g35778.t1"/>
    <property type="gene ID" value="PSAMB.scaffold13962size2054.g35778"/>
</dbReference>
<dbReference type="AlphaFoldDB" id="A0A914UZJ2"/>
<feature type="signal peptide" evidence="1">
    <location>
        <begin position="1"/>
        <end position="19"/>
    </location>
</feature>
<reference evidence="3" key="1">
    <citation type="submission" date="2022-11" db="UniProtKB">
        <authorList>
            <consortium name="WormBaseParasite"/>
        </authorList>
    </citation>
    <scope>IDENTIFICATION</scope>
</reference>
<name>A0A914UZJ2_9BILA</name>
<protein>
    <submittedName>
        <fullName evidence="3">Uncharacterized protein</fullName>
    </submittedName>
</protein>
<sequence length="54" mass="5776">MKAIVLTAYFAALFLGALGADQSIFSKWTDVISPSPINGIRIKRFASGATCDIQ</sequence>
<evidence type="ECO:0000256" key="1">
    <source>
        <dbReference type="SAM" id="SignalP"/>
    </source>
</evidence>
<feature type="chain" id="PRO_5037310696" evidence="1">
    <location>
        <begin position="20"/>
        <end position="54"/>
    </location>
</feature>
<dbReference type="Proteomes" id="UP000887566">
    <property type="component" value="Unplaced"/>
</dbReference>
<accession>A0A914UZJ2</accession>
<keyword evidence="1" id="KW-0732">Signal</keyword>
<proteinExistence type="predicted"/>
<keyword evidence="2" id="KW-1185">Reference proteome</keyword>
<organism evidence="2 3">
    <name type="scientific">Plectus sambesii</name>
    <dbReference type="NCBI Taxonomy" id="2011161"/>
    <lineage>
        <taxon>Eukaryota</taxon>
        <taxon>Metazoa</taxon>
        <taxon>Ecdysozoa</taxon>
        <taxon>Nematoda</taxon>
        <taxon>Chromadorea</taxon>
        <taxon>Plectida</taxon>
        <taxon>Plectina</taxon>
        <taxon>Plectoidea</taxon>
        <taxon>Plectidae</taxon>
        <taxon>Plectus</taxon>
    </lineage>
</organism>
<evidence type="ECO:0000313" key="3">
    <source>
        <dbReference type="WBParaSite" id="PSAMB.scaffold13962size2054.g35778.t1"/>
    </source>
</evidence>